<keyword evidence="8" id="KW-0807">Transducer</keyword>
<evidence type="ECO:0000256" key="5">
    <source>
        <dbReference type="ARBA" id="ARBA00023040"/>
    </source>
</evidence>
<evidence type="ECO:0000256" key="2">
    <source>
        <dbReference type="ARBA" id="ARBA00022475"/>
    </source>
</evidence>
<dbReference type="InterPro" id="IPR000276">
    <property type="entry name" value="GPCR_Rhodpsn"/>
</dbReference>
<feature type="transmembrane region" description="Helical" evidence="9">
    <location>
        <begin position="279"/>
        <end position="302"/>
    </location>
</feature>
<evidence type="ECO:0000256" key="6">
    <source>
        <dbReference type="ARBA" id="ARBA00023136"/>
    </source>
</evidence>
<evidence type="ECO:0000259" key="10">
    <source>
        <dbReference type="PROSITE" id="PS50262"/>
    </source>
</evidence>
<gene>
    <name evidence="11" type="ORF">BV898_14342</name>
</gene>
<dbReference type="AlphaFoldDB" id="A0A9X6RJE2"/>
<name>A0A9X6RJE2_HYPEX</name>
<keyword evidence="12" id="KW-1185">Reference proteome</keyword>
<protein>
    <recommendedName>
        <fullName evidence="10">G-protein coupled receptors family 1 profile domain-containing protein</fullName>
    </recommendedName>
</protein>
<reference evidence="12" key="1">
    <citation type="submission" date="2017-01" db="EMBL/GenBank/DDBJ databases">
        <title>Comparative genomics of anhydrobiosis in the tardigrade Hypsibius dujardini.</title>
        <authorList>
            <person name="Yoshida Y."/>
            <person name="Koutsovoulos G."/>
            <person name="Laetsch D."/>
            <person name="Stevens L."/>
            <person name="Kumar S."/>
            <person name="Horikawa D."/>
            <person name="Ishino K."/>
            <person name="Komine S."/>
            <person name="Tomita M."/>
            <person name="Blaxter M."/>
            <person name="Arakawa K."/>
        </authorList>
    </citation>
    <scope>NUCLEOTIDE SEQUENCE [LARGE SCALE GENOMIC DNA]</scope>
    <source>
        <strain evidence="12">Z151</strain>
    </source>
</reference>
<dbReference type="EMBL" id="MTYJ01000174">
    <property type="protein sequence ID" value="OWA49807.1"/>
    <property type="molecule type" value="Genomic_DNA"/>
</dbReference>
<evidence type="ECO:0000256" key="9">
    <source>
        <dbReference type="SAM" id="Phobius"/>
    </source>
</evidence>
<feature type="transmembrane region" description="Helical" evidence="9">
    <location>
        <begin position="24"/>
        <end position="46"/>
    </location>
</feature>
<evidence type="ECO:0000256" key="1">
    <source>
        <dbReference type="ARBA" id="ARBA00004651"/>
    </source>
</evidence>
<keyword evidence="6 9" id="KW-0472">Membrane</keyword>
<accession>A0A9X6RJE2</accession>
<feature type="domain" description="G-protein coupled receptors family 1 profile" evidence="10">
    <location>
        <begin position="37"/>
        <end position="299"/>
    </location>
</feature>
<evidence type="ECO:0000256" key="3">
    <source>
        <dbReference type="ARBA" id="ARBA00022692"/>
    </source>
</evidence>
<evidence type="ECO:0000256" key="4">
    <source>
        <dbReference type="ARBA" id="ARBA00022989"/>
    </source>
</evidence>
<evidence type="ECO:0000256" key="7">
    <source>
        <dbReference type="ARBA" id="ARBA00023170"/>
    </source>
</evidence>
<dbReference type="PROSITE" id="PS50262">
    <property type="entry name" value="G_PROTEIN_RECEP_F1_2"/>
    <property type="match status" value="1"/>
</dbReference>
<evidence type="ECO:0000313" key="12">
    <source>
        <dbReference type="Proteomes" id="UP000192578"/>
    </source>
</evidence>
<dbReference type="GO" id="GO:0004930">
    <property type="term" value="F:G protein-coupled receptor activity"/>
    <property type="evidence" value="ECO:0007669"/>
    <property type="project" value="UniProtKB-KW"/>
</dbReference>
<feature type="transmembrane region" description="Helical" evidence="9">
    <location>
        <begin position="99"/>
        <end position="121"/>
    </location>
</feature>
<dbReference type="GO" id="GO:0005886">
    <property type="term" value="C:plasma membrane"/>
    <property type="evidence" value="ECO:0007669"/>
    <property type="project" value="UniProtKB-SubCell"/>
</dbReference>
<keyword evidence="4 9" id="KW-1133">Transmembrane helix</keyword>
<sequence>MFYELHEAGKVLIPFGVKLFDVVVFLQLCFLVPGFILNSWVLSIFLRNLRRHVTPFTVYVLMNTILEMAMTASVAVTSVPQVIRRDFYLKPSWCDFFKYVSWTLPSLLIILHSVICLDRWLALLRPLWYRTKTIKFGLCATFVGFLYHQLWYLPAFVIDSLKERRPNQTCDTAITAITYRAMVKVFTDFLPETAIVCSYPFLLYRVWRRGAARRLGQVPTGPAAAAATAALDPVLIRSGIEMRLTVCMLMVHMVCWMPYSITSSVLNFWKPNEPLVLLYVYYAVYEFGHILCLLDPIIYLLYFPGLRSAWLADIGTIRRCLRLHSNAIVP</sequence>
<dbReference type="Proteomes" id="UP000192578">
    <property type="component" value="Unassembled WGS sequence"/>
</dbReference>
<feature type="transmembrane region" description="Helical" evidence="9">
    <location>
        <begin position="242"/>
        <end position="259"/>
    </location>
</feature>
<feature type="transmembrane region" description="Helical" evidence="9">
    <location>
        <begin position="133"/>
        <end position="152"/>
    </location>
</feature>
<comment type="subcellular location">
    <subcellularLocation>
        <location evidence="1">Cell membrane</location>
        <topology evidence="1">Multi-pass membrane protein</topology>
    </subcellularLocation>
</comment>
<organism evidence="11 12">
    <name type="scientific">Hypsibius exemplaris</name>
    <name type="common">Freshwater tardigrade</name>
    <dbReference type="NCBI Taxonomy" id="2072580"/>
    <lineage>
        <taxon>Eukaryota</taxon>
        <taxon>Metazoa</taxon>
        <taxon>Ecdysozoa</taxon>
        <taxon>Tardigrada</taxon>
        <taxon>Eutardigrada</taxon>
        <taxon>Parachela</taxon>
        <taxon>Hypsibioidea</taxon>
        <taxon>Hypsibiidae</taxon>
        <taxon>Hypsibius</taxon>
    </lineage>
</organism>
<dbReference type="OrthoDB" id="9975554at2759"/>
<keyword evidence="5" id="KW-0297">G-protein coupled receptor</keyword>
<dbReference type="Pfam" id="PF00001">
    <property type="entry name" value="7tm_1"/>
    <property type="match status" value="1"/>
</dbReference>
<dbReference type="SUPFAM" id="SSF81321">
    <property type="entry name" value="Family A G protein-coupled receptor-like"/>
    <property type="match status" value="1"/>
</dbReference>
<dbReference type="CDD" id="cd00637">
    <property type="entry name" value="7tm_classA_rhodopsin-like"/>
    <property type="match status" value="1"/>
</dbReference>
<feature type="transmembrane region" description="Helical" evidence="9">
    <location>
        <begin position="189"/>
        <end position="207"/>
    </location>
</feature>
<proteinExistence type="predicted"/>
<keyword evidence="7" id="KW-0675">Receptor</keyword>
<evidence type="ECO:0000313" key="11">
    <source>
        <dbReference type="EMBL" id="OWA49807.1"/>
    </source>
</evidence>
<keyword evidence="3 9" id="KW-0812">Transmembrane</keyword>
<keyword evidence="2" id="KW-1003">Cell membrane</keyword>
<feature type="transmembrane region" description="Helical" evidence="9">
    <location>
        <begin position="58"/>
        <end position="79"/>
    </location>
</feature>
<dbReference type="Gene3D" id="1.20.1070.10">
    <property type="entry name" value="Rhodopsin 7-helix transmembrane proteins"/>
    <property type="match status" value="1"/>
</dbReference>
<dbReference type="PANTHER" id="PTHR24228">
    <property type="entry name" value="B2 BRADYKININ RECEPTOR/ANGIOTENSIN II RECEPTOR"/>
    <property type="match status" value="1"/>
</dbReference>
<dbReference type="PANTHER" id="PTHR24228:SF61">
    <property type="entry name" value="G-PROTEIN COUPLED RECEPTORS FAMILY 1 PROFILE DOMAIN-CONTAINING PROTEIN"/>
    <property type="match status" value="1"/>
</dbReference>
<dbReference type="InterPro" id="IPR017452">
    <property type="entry name" value="GPCR_Rhodpsn_7TM"/>
</dbReference>
<comment type="caution">
    <text evidence="11">The sequence shown here is derived from an EMBL/GenBank/DDBJ whole genome shotgun (WGS) entry which is preliminary data.</text>
</comment>
<evidence type="ECO:0000256" key="8">
    <source>
        <dbReference type="ARBA" id="ARBA00023224"/>
    </source>
</evidence>